<dbReference type="EMBL" id="LNRQ01000006">
    <property type="protein sequence ID" value="KZM92818.1"/>
    <property type="molecule type" value="Genomic_DNA"/>
</dbReference>
<keyword evidence="4" id="KW-1185">Reference proteome</keyword>
<evidence type="ECO:0000313" key="2">
    <source>
        <dbReference type="EMBL" id="KZM92818.1"/>
    </source>
</evidence>
<dbReference type="Gramene" id="KZM92818">
    <property type="protein sequence ID" value="KZM92818"/>
    <property type="gene ID" value="DCAR_019817"/>
</dbReference>
<accession>A0A164X7Y5</accession>
<organism evidence="2">
    <name type="scientific">Daucus carota subsp. sativus</name>
    <name type="common">Carrot</name>
    <dbReference type="NCBI Taxonomy" id="79200"/>
    <lineage>
        <taxon>Eukaryota</taxon>
        <taxon>Viridiplantae</taxon>
        <taxon>Streptophyta</taxon>
        <taxon>Embryophyta</taxon>
        <taxon>Tracheophyta</taxon>
        <taxon>Spermatophyta</taxon>
        <taxon>Magnoliopsida</taxon>
        <taxon>eudicotyledons</taxon>
        <taxon>Gunneridae</taxon>
        <taxon>Pentapetalae</taxon>
        <taxon>asterids</taxon>
        <taxon>campanulids</taxon>
        <taxon>Apiales</taxon>
        <taxon>Apiaceae</taxon>
        <taxon>Apioideae</taxon>
        <taxon>Scandiceae</taxon>
        <taxon>Daucinae</taxon>
        <taxon>Daucus</taxon>
        <taxon>Daucus sect. Daucus</taxon>
    </lineage>
</organism>
<gene>
    <name evidence="2" type="ORF">DCAR_019817</name>
    <name evidence="3" type="ORF">DCAR_0626694</name>
</gene>
<reference evidence="3" key="2">
    <citation type="submission" date="2022-03" db="EMBL/GenBank/DDBJ databases">
        <title>Draft title - Genomic analysis of global carrot germplasm unveils the trajectory of domestication and the origin of high carotenoid orange carrot.</title>
        <authorList>
            <person name="Iorizzo M."/>
            <person name="Ellison S."/>
            <person name="Senalik D."/>
            <person name="Macko-Podgorni A."/>
            <person name="Grzebelus D."/>
            <person name="Bostan H."/>
            <person name="Rolling W."/>
            <person name="Curaba J."/>
            <person name="Simon P."/>
        </authorList>
    </citation>
    <scope>NUCLEOTIDE SEQUENCE</scope>
    <source>
        <tissue evidence="3">Leaf</tissue>
    </source>
</reference>
<sequence>MERFSNLSGTQMTKHTSITNMWGPQRETCGSMCPPRPQCGTATGYQNGH</sequence>
<protein>
    <submittedName>
        <fullName evidence="2">Uncharacterized protein</fullName>
    </submittedName>
</protein>
<proteinExistence type="predicted"/>
<evidence type="ECO:0000313" key="3">
    <source>
        <dbReference type="EMBL" id="WOH07265.1"/>
    </source>
</evidence>
<reference evidence="2" key="1">
    <citation type="journal article" date="2016" name="Nat. Genet.">
        <title>A high-quality carrot genome assembly provides new insights into carotenoid accumulation and asterid genome evolution.</title>
        <authorList>
            <person name="Iorizzo M."/>
            <person name="Ellison S."/>
            <person name="Senalik D."/>
            <person name="Zeng P."/>
            <person name="Satapoomin P."/>
            <person name="Huang J."/>
            <person name="Bowman M."/>
            <person name="Iovene M."/>
            <person name="Sanseverino W."/>
            <person name="Cavagnaro P."/>
            <person name="Yildiz M."/>
            <person name="Macko-Podgorni A."/>
            <person name="Moranska E."/>
            <person name="Grzebelus E."/>
            <person name="Grzebelus D."/>
            <person name="Ashrafi H."/>
            <person name="Zheng Z."/>
            <person name="Cheng S."/>
            <person name="Spooner D."/>
            <person name="Van Deynze A."/>
            <person name="Simon P."/>
        </authorList>
    </citation>
    <scope>NUCLEOTIDE SEQUENCE [LARGE SCALE GENOMIC DNA]</scope>
    <source>
        <tissue evidence="2">Leaf</tissue>
    </source>
</reference>
<feature type="region of interest" description="Disordered" evidence="1">
    <location>
        <begin position="1"/>
        <end position="24"/>
    </location>
</feature>
<dbReference type="EMBL" id="CP093348">
    <property type="protein sequence ID" value="WOH07265.1"/>
    <property type="molecule type" value="Genomic_DNA"/>
</dbReference>
<dbReference type="Proteomes" id="UP000077755">
    <property type="component" value="Chromosome 6"/>
</dbReference>
<dbReference type="AlphaFoldDB" id="A0A164X7Y5"/>
<evidence type="ECO:0000256" key="1">
    <source>
        <dbReference type="SAM" id="MobiDB-lite"/>
    </source>
</evidence>
<name>A0A164X7Y5_DAUCS</name>
<evidence type="ECO:0000313" key="4">
    <source>
        <dbReference type="Proteomes" id="UP000077755"/>
    </source>
</evidence>
<feature type="compositionally biased region" description="Polar residues" evidence="1">
    <location>
        <begin position="1"/>
        <end position="22"/>
    </location>
</feature>